<comment type="caution">
    <text evidence="2">The sequence shown here is derived from an EMBL/GenBank/DDBJ whole genome shotgun (WGS) entry which is preliminary data.</text>
</comment>
<feature type="transmembrane region" description="Helical" evidence="1">
    <location>
        <begin position="12"/>
        <end position="33"/>
    </location>
</feature>
<name>A0A9K3IT19_HELAN</name>
<reference evidence="2" key="2">
    <citation type="submission" date="2020-06" db="EMBL/GenBank/DDBJ databases">
        <title>Helianthus annuus Genome sequencing and assembly Release 2.</title>
        <authorList>
            <person name="Gouzy J."/>
            <person name="Langlade N."/>
            <person name="Munos S."/>
        </authorList>
    </citation>
    <scope>NUCLEOTIDE SEQUENCE</scope>
    <source>
        <tissue evidence="2">Leaves</tissue>
    </source>
</reference>
<reference evidence="2" key="1">
    <citation type="journal article" date="2017" name="Nature">
        <title>The sunflower genome provides insights into oil metabolism, flowering and Asterid evolution.</title>
        <authorList>
            <person name="Badouin H."/>
            <person name="Gouzy J."/>
            <person name="Grassa C.J."/>
            <person name="Murat F."/>
            <person name="Staton S.E."/>
            <person name="Cottret L."/>
            <person name="Lelandais-Briere C."/>
            <person name="Owens G.L."/>
            <person name="Carrere S."/>
            <person name="Mayjonade B."/>
            <person name="Legrand L."/>
            <person name="Gill N."/>
            <person name="Kane N.C."/>
            <person name="Bowers J.E."/>
            <person name="Hubner S."/>
            <person name="Bellec A."/>
            <person name="Berard A."/>
            <person name="Berges H."/>
            <person name="Blanchet N."/>
            <person name="Boniface M.C."/>
            <person name="Brunel D."/>
            <person name="Catrice O."/>
            <person name="Chaidir N."/>
            <person name="Claudel C."/>
            <person name="Donnadieu C."/>
            <person name="Faraut T."/>
            <person name="Fievet G."/>
            <person name="Helmstetter N."/>
            <person name="King M."/>
            <person name="Knapp S.J."/>
            <person name="Lai Z."/>
            <person name="Le Paslier M.C."/>
            <person name="Lippi Y."/>
            <person name="Lorenzon L."/>
            <person name="Mandel J.R."/>
            <person name="Marage G."/>
            <person name="Marchand G."/>
            <person name="Marquand E."/>
            <person name="Bret-Mestries E."/>
            <person name="Morien E."/>
            <person name="Nambeesan S."/>
            <person name="Nguyen T."/>
            <person name="Pegot-Espagnet P."/>
            <person name="Pouilly N."/>
            <person name="Raftis F."/>
            <person name="Sallet E."/>
            <person name="Schiex T."/>
            <person name="Thomas J."/>
            <person name="Vandecasteele C."/>
            <person name="Vares D."/>
            <person name="Vear F."/>
            <person name="Vautrin S."/>
            <person name="Crespi M."/>
            <person name="Mangin B."/>
            <person name="Burke J.M."/>
            <person name="Salse J."/>
            <person name="Munos S."/>
            <person name="Vincourt P."/>
            <person name="Rieseberg L.H."/>
            <person name="Langlade N.B."/>
        </authorList>
    </citation>
    <scope>NUCLEOTIDE SEQUENCE</scope>
    <source>
        <tissue evidence="2">Leaves</tissue>
    </source>
</reference>
<sequence>MDEKFVKGSLGILCTFVMVVVVVCCLVLPQAFLNDFCLCACAFHSILNQGITSNSWHAY</sequence>
<evidence type="ECO:0000313" key="3">
    <source>
        <dbReference type="Proteomes" id="UP000215914"/>
    </source>
</evidence>
<evidence type="ECO:0000313" key="2">
    <source>
        <dbReference type="EMBL" id="KAF5802485.1"/>
    </source>
</evidence>
<gene>
    <name evidence="2" type="ORF">HanXRQr2_Chr06g0260051</name>
</gene>
<dbReference type="EMBL" id="MNCJ02000321">
    <property type="protein sequence ID" value="KAF5802485.1"/>
    <property type="molecule type" value="Genomic_DNA"/>
</dbReference>
<dbReference type="AlphaFoldDB" id="A0A9K3IT19"/>
<keyword evidence="1" id="KW-0812">Transmembrane</keyword>
<keyword evidence="1" id="KW-0472">Membrane</keyword>
<dbReference type="Proteomes" id="UP000215914">
    <property type="component" value="Unassembled WGS sequence"/>
</dbReference>
<evidence type="ECO:0000256" key="1">
    <source>
        <dbReference type="SAM" id="Phobius"/>
    </source>
</evidence>
<dbReference type="Gramene" id="mRNA:HanXRQr2_Chr06g0260051">
    <property type="protein sequence ID" value="mRNA:HanXRQr2_Chr06g0260051"/>
    <property type="gene ID" value="HanXRQr2_Chr06g0260051"/>
</dbReference>
<organism evidence="2 3">
    <name type="scientific">Helianthus annuus</name>
    <name type="common">Common sunflower</name>
    <dbReference type="NCBI Taxonomy" id="4232"/>
    <lineage>
        <taxon>Eukaryota</taxon>
        <taxon>Viridiplantae</taxon>
        <taxon>Streptophyta</taxon>
        <taxon>Embryophyta</taxon>
        <taxon>Tracheophyta</taxon>
        <taxon>Spermatophyta</taxon>
        <taxon>Magnoliopsida</taxon>
        <taxon>eudicotyledons</taxon>
        <taxon>Gunneridae</taxon>
        <taxon>Pentapetalae</taxon>
        <taxon>asterids</taxon>
        <taxon>campanulids</taxon>
        <taxon>Asterales</taxon>
        <taxon>Asteraceae</taxon>
        <taxon>Asteroideae</taxon>
        <taxon>Heliantheae alliance</taxon>
        <taxon>Heliantheae</taxon>
        <taxon>Helianthus</taxon>
    </lineage>
</organism>
<accession>A0A9K3IT19</accession>
<protein>
    <submittedName>
        <fullName evidence="2">Uncharacterized protein</fullName>
    </submittedName>
</protein>
<keyword evidence="3" id="KW-1185">Reference proteome</keyword>
<proteinExistence type="predicted"/>
<keyword evidence="1" id="KW-1133">Transmembrane helix</keyword>